<evidence type="ECO:0000256" key="2">
    <source>
        <dbReference type="ARBA" id="ARBA00022723"/>
    </source>
</evidence>
<dbReference type="InterPro" id="IPR008906">
    <property type="entry name" value="HATC_C_dom"/>
</dbReference>
<keyword evidence="8" id="KW-0539">Nucleus</keyword>
<keyword evidence="5" id="KW-0805">Transcription regulation</keyword>
<dbReference type="Pfam" id="PF05699">
    <property type="entry name" value="Dimer_Tnp_hAT"/>
    <property type="match status" value="1"/>
</dbReference>
<dbReference type="InParanoid" id="B4N063"/>
<dbReference type="KEGG" id="dwi:6644023"/>
<dbReference type="GO" id="GO:0003677">
    <property type="term" value="F:DNA binding"/>
    <property type="evidence" value="ECO:0007669"/>
    <property type="project" value="UniProtKB-KW"/>
</dbReference>
<dbReference type="SUPFAM" id="SSF57667">
    <property type="entry name" value="beta-beta-alpha zinc fingers"/>
    <property type="match status" value="1"/>
</dbReference>
<dbReference type="FunCoup" id="B4N063">
    <property type="interactions" value="898"/>
</dbReference>
<dbReference type="EMBL" id="CH963920">
    <property type="protein sequence ID" value="EDW77998.1"/>
    <property type="molecule type" value="Genomic_DNA"/>
</dbReference>
<dbReference type="Proteomes" id="UP000007798">
    <property type="component" value="Unassembled WGS sequence"/>
</dbReference>
<sequence>MSSRKSNVWHFFYKTNQTTAVCTLCGRNYSRKGRGTTCLRNHLRSLHPVEFLTLSETDIKYVVKGEVPDKNIAPSQHDTKRLQLEIQESEADPLEPPEVPFNSALCDEKLALMLVNFSFDMIEGEGFINFIRTLQPKYVIQSRMYYENLLCHHIYPKLKAQLHTKLEQLESYTLILGHHRENESGLVILNCSGISSDFQFVKFVLKCKVFQYGERHDEDLMKQLVDNNWWPLCQKKIHCILRDESTTLGDIQTDCNVARLKLCVQNAFDSNEPLQQLARKCKAIVKHFESHPMARDHLNYIQVNRLKREYQPIFETNNTEWNSIYTQMADLYKMKDSLCIYAEEFNSFIQIYPDEWLEIDLFTKVVQPFIEIIKIWSEDTTLASSVIPLVAALRDSLQTDMHNFVSSVTISALARKLLDELNIKFAHLSTDMKYLMATYLDPRYKQAFFTEHQEQIVVNEVLKELDRHPNKFAPKNSTIKVPKLDIINKNESKIDSILDNILTTTSSSNNQESNPIVQSQLKNLLYLYNSEPRIERNGNPLIWWQNNIKFSPLHDLVRRYLSTPASINADCEKLFKSSAHVYGDLETDLSTKNASKIVFIKSNLNTLYSDAN</sequence>
<dbReference type="GO" id="GO:0005634">
    <property type="term" value="C:nucleus"/>
    <property type="evidence" value="ECO:0007669"/>
    <property type="project" value="UniProtKB-SubCell"/>
</dbReference>
<keyword evidence="12" id="KW-1185">Reference proteome</keyword>
<dbReference type="SMR" id="B4N063"/>
<dbReference type="Pfam" id="PF02892">
    <property type="entry name" value="zf-BED"/>
    <property type="match status" value="1"/>
</dbReference>
<dbReference type="eggNOG" id="KOG1121">
    <property type="taxonomic scope" value="Eukaryota"/>
</dbReference>
<dbReference type="PROSITE" id="PS50808">
    <property type="entry name" value="ZF_BED"/>
    <property type="match status" value="1"/>
</dbReference>
<dbReference type="PhylomeDB" id="B4N063"/>
<evidence type="ECO:0000256" key="7">
    <source>
        <dbReference type="ARBA" id="ARBA00023163"/>
    </source>
</evidence>
<evidence type="ECO:0000259" key="10">
    <source>
        <dbReference type="PROSITE" id="PS50808"/>
    </source>
</evidence>
<protein>
    <recommendedName>
        <fullName evidence="10">BED-type domain-containing protein</fullName>
    </recommendedName>
</protein>
<dbReference type="SMART" id="SM00614">
    <property type="entry name" value="ZnF_BED"/>
    <property type="match status" value="1"/>
</dbReference>
<dbReference type="HOGENOM" id="CLU_543227_0_0_1"/>
<keyword evidence="3 9" id="KW-0863">Zinc-finger</keyword>
<keyword evidence="6" id="KW-0238">DNA-binding</keyword>
<dbReference type="OrthoDB" id="117690at2759"/>
<evidence type="ECO:0000256" key="1">
    <source>
        <dbReference type="ARBA" id="ARBA00004123"/>
    </source>
</evidence>
<dbReference type="PANTHER" id="PTHR46481:SF10">
    <property type="entry name" value="ZINC FINGER BED DOMAIN-CONTAINING PROTEIN 39"/>
    <property type="match status" value="1"/>
</dbReference>
<organism evidence="11 12">
    <name type="scientific">Drosophila willistoni</name>
    <name type="common">Fruit fly</name>
    <dbReference type="NCBI Taxonomy" id="7260"/>
    <lineage>
        <taxon>Eukaryota</taxon>
        <taxon>Metazoa</taxon>
        <taxon>Ecdysozoa</taxon>
        <taxon>Arthropoda</taxon>
        <taxon>Hexapoda</taxon>
        <taxon>Insecta</taxon>
        <taxon>Pterygota</taxon>
        <taxon>Neoptera</taxon>
        <taxon>Endopterygota</taxon>
        <taxon>Diptera</taxon>
        <taxon>Brachycera</taxon>
        <taxon>Muscomorpha</taxon>
        <taxon>Ephydroidea</taxon>
        <taxon>Drosophilidae</taxon>
        <taxon>Drosophila</taxon>
        <taxon>Sophophora</taxon>
    </lineage>
</organism>
<keyword evidence="7" id="KW-0804">Transcription</keyword>
<dbReference type="SUPFAM" id="SSF53098">
    <property type="entry name" value="Ribonuclease H-like"/>
    <property type="match status" value="1"/>
</dbReference>
<evidence type="ECO:0000313" key="11">
    <source>
        <dbReference type="EMBL" id="EDW77998.1"/>
    </source>
</evidence>
<dbReference type="PANTHER" id="PTHR46481">
    <property type="entry name" value="ZINC FINGER BED DOMAIN-CONTAINING PROTEIN 4"/>
    <property type="match status" value="1"/>
</dbReference>
<dbReference type="GO" id="GO:0046983">
    <property type="term" value="F:protein dimerization activity"/>
    <property type="evidence" value="ECO:0007669"/>
    <property type="project" value="InterPro"/>
</dbReference>
<dbReference type="AlphaFoldDB" id="B4N063"/>
<evidence type="ECO:0000256" key="3">
    <source>
        <dbReference type="ARBA" id="ARBA00022771"/>
    </source>
</evidence>
<dbReference type="InterPro" id="IPR003656">
    <property type="entry name" value="Znf_BED"/>
</dbReference>
<proteinExistence type="predicted"/>
<evidence type="ECO:0000256" key="5">
    <source>
        <dbReference type="ARBA" id="ARBA00023015"/>
    </source>
</evidence>
<dbReference type="GO" id="GO:0009791">
    <property type="term" value="P:post-embryonic development"/>
    <property type="evidence" value="ECO:0007669"/>
    <property type="project" value="UniProtKB-ARBA"/>
</dbReference>
<dbReference type="OMA" id="EHQMVNT"/>
<dbReference type="InterPro" id="IPR036236">
    <property type="entry name" value="Znf_C2H2_sf"/>
</dbReference>
<name>B4N063_DROWI</name>
<dbReference type="InterPro" id="IPR052035">
    <property type="entry name" value="ZnF_BED_domain_contain"/>
</dbReference>
<accession>B4N063</accession>
<dbReference type="GO" id="GO:0008270">
    <property type="term" value="F:zinc ion binding"/>
    <property type="evidence" value="ECO:0007669"/>
    <property type="project" value="UniProtKB-KW"/>
</dbReference>
<comment type="subcellular location">
    <subcellularLocation>
        <location evidence="1">Nucleus</location>
    </subcellularLocation>
</comment>
<dbReference type="InterPro" id="IPR012337">
    <property type="entry name" value="RNaseH-like_sf"/>
</dbReference>
<evidence type="ECO:0000256" key="8">
    <source>
        <dbReference type="ARBA" id="ARBA00023242"/>
    </source>
</evidence>
<keyword evidence="4" id="KW-0862">Zinc</keyword>
<evidence type="ECO:0000313" key="12">
    <source>
        <dbReference type="Proteomes" id="UP000007798"/>
    </source>
</evidence>
<feature type="domain" description="BED-type" evidence="10">
    <location>
        <begin position="3"/>
        <end position="54"/>
    </location>
</feature>
<evidence type="ECO:0000256" key="9">
    <source>
        <dbReference type="PROSITE-ProRule" id="PRU00027"/>
    </source>
</evidence>
<keyword evidence="2" id="KW-0479">Metal-binding</keyword>
<evidence type="ECO:0000256" key="6">
    <source>
        <dbReference type="ARBA" id="ARBA00023125"/>
    </source>
</evidence>
<gene>
    <name evidence="11" type="primary">Dwil\GK24779</name>
    <name evidence="11" type="ORF">Dwil_GK24779</name>
</gene>
<evidence type="ECO:0000256" key="4">
    <source>
        <dbReference type="ARBA" id="ARBA00022833"/>
    </source>
</evidence>
<reference evidence="11 12" key="1">
    <citation type="journal article" date="2007" name="Nature">
        <title>Evolution of genes and genomes on the Drosophila phylogeny.</title>
        <authorList>
            <consortium name="Drosophila 12 Genomes Consortium"/>
            <person name="Clark A.G."/>
            <person name="Eisen M.B."/>
            <person name="Smith D.R."/>
            <person name="Bergman C.M."/>
            <person name="Oliver B."/>
            <person name="Markow T.A."/>
            <person name="Kaufman T.C."/>
            <person name="Kellis M."/>
            <person name="Gelbart W."/>
            <person name="Iyer V.N."/>
            <person name="Pollard D.A."/>
            <person name="Sackton T.B."/>
            <person name="Larracuente A.M."/>
            <person name="Singh N.D."/>
            <person name="Abad J.P."/>
            <person name="Abt D.N."/>
            <person name="Adryan B."/>
            <person name="Aguade M."/>
            <person name="Akashi H."/>
            <person name="Anderson W.W."/>
            <person name="Aquadro C.F."/>
            <person name="Ardell D.H."/>
            <person name="Arguello R."/>
            <person name="Artieri C.G."/>
            <person name="Barbash D.A."/>
            <person name="Barker D."/>
            <person name="Barsanti P."/>
            <person name="Batterham P."/>
            <person name="Batzoglou S."/>
            <person name="Begun D."/>
            <person name="Bhutkar A."/>
            <person name="Blanco E."/>
            <person name="Bosak S.A."/>
            <person name="Bradley R.K."/>
            <person name="Brand A.D."/>
            <person name="Brent M.R."/>
            <person name="Brooks A.N."/>
            <person name="Brown R.H."/>
            <person name="Butlin R.K."/>
            <person name="Caggese C."/>
            <person name="Calvi B.R."/>
            <person name="Bernardo de Carvalho A."/>
            <person name="Caspi A."/>
            <person name="Castrezana S."/>
            <person name="Celniker S.E."/>
            <person name="Chang J.L."/>
            <person name="Chapple C."/>
            <person name="Chatterji S."/>
            <person name="Chinwalla A."/>
            <person name="Civetta A."/>
            <person name="Clifton S.W."/>
            <person name="Comeron J.M."/>
            <person name="Costello J.C."/>
            <person name="Coyne J.A."/>
            <person name="Daub J."/>
            <person name="David R.G."/>
            <person name="Delcher A.L."/>
            <person name="Delehaunty K."/>
            <person name="Do C.B."/>
            <person name="Ebling H."/>
            <person name="Edwards K."/>
            <person name="Eickbush T."/>
            <person name="Evans J.D."/>
            <person name="Filipski A."/>
            <person name="Findeiss S."/>
            <person name="Freyhult E."/>
            <person name="Fulton L."/>
            <person name="Fulton R."/>
            <person name="Garcia A.C."/>
            <person name="Gardiner A."/>
            <person name="Garfield D.A."/>
            <person name="Garvin B.E."/>
            <person name="Gibson G."/>
            <person name="Gilbert D."/>
            <person name="Gnerre S."/>
            <person name="Godfrey J."/>
            <person name="Good R."/>
            <person name="Gotea V."/>
            <person name="Gravely B."/>
            <person name="Greenberg A.J."/>
            <person name="Griffiths-Jones S."/>
            <person name="Gross S."/>
            <person name="Guigo R."/>
            <person name="Gustafson E.A."/>
            <person name="Haerty W."/>
            <person name="Hahn M.W."/>
            <person name="Halligan D.L."/>
            <person name="Halpern A.L."/>
            <person name="Halter G.M."/>
            <person name="Han M.V."/>
            <person name="Heger A."/>
            <person name="Hillier L."/>
            <person name="Hinrichs A.S."/>
            <person name="Holmes I."/>
            <person name="Hoskins R.A."/>
            <person name="Hubisz M.J."/>
            <person name="Hultmark D."/>
            <person name="Huntley M.A."/>
            <person name="Jaffe D.B."/>
            <person name="Jagadeeshan S."/>
            <person name="Jeck W.R."/>
            <person name="Johnson J."/>
            <person name="Jones C.D."/>
            <person name="Jordan W.C."/>
            <person name="Karpen G.H."/>
            <person name="Kataoka E."/>
            <person name="Keightley P.D."/>
            <person name="Kheradpour P."/>
            <person name="Kirkness E.F."/>
            <person name="Koerich L.B."/>
            <person name="Kristiansen K."/>
            <person name="Kudrna D."/>
            <person name="Kulathinal R.J."/>
            <person name="Kumar S."/>
            <person name="Kwok R."/>
            <person name="Lander E."/>
            <person name="Langley C.H."/>
            <person name="Lapoint R."/>
            <person name="Lazzaro B.P."/>
            <person name="Lee S.J."/>
            <person name="Levesque L."/>
            <person name="Li R."/>
            <person name="Lin C.F."/>
            <person name="Lin M.F."/>
            <person name="Lindblad-Toh K."/>
            <person name="Llopart A."/>
            <person name="Long M."/>
            <person name="Low L."/>
            <person name="Lozovsky E."/>
            <person name="Lu J."/>
            <person name="Luo M."/>
            <person name="Machado C.A."/>
            <person name="Makalowski W."/>
            <person name="Marzo M."/>
            <person name="Matsuda M."/>
            <person name="Matzkin L."/>
            <person name="McAllister B."/>
            <person name="McBride C.S."/>
            <person name="McKernan B."/>
            <person name="McKernan K."/>
            <person name="Mendez-Lago M."/>
            <person name="Minx P."/>
            <person name="Mollenhauer M.U."/>
            <person name="Montooth K."/>
            <person name="Mount S.M."/>
            <person name="Mu X."/>
            <person name="Myers E."/>
            <person name="Negre B."/>
            <person name="Newfeld S."/>
            <person name="Nielsen R."/>
            <person name="Noor M.A."/>
            <person name="O'Grady P."/>
            <person name="Pachter L."/>
            <person name="Papaceit M."/>
            <person name="Parisi M.J."/>
            <person name="Parisi M."/>
            <person name="Parts L."/>
            <person name="Pedersen J.S."/>
            <person name="Pesole G."/>
            <person name="Phillippy A.M."/>
            <person name="Ponting C.P."/>
            <person name="Pop M."/>
            <person name="Porcelli D."/>
            <person name="Powell J.R."/>
            <person name="Prohaska S."/>
            <person name="Pruitt K."/>
            <person name="Puig M."/>
            <person name="Quesneville H."/>
            <person name="Ram K.R."/>
            <person name="Rand D."/>
            <person name="Rasmussen M.D."/>
            <person name="Reed L.K."/>
            <person name="Reenan R."/>
            <person name="Reily A."/>
            <person name="Remington K.A."/>
            <person name="Rieger T.T."/>
            <person name="Ritchie M.G."/>
            <person name="Robin C."/>
            <person name="Rogers Y.H."/>
            <person name="Rohde C."/>
            <person name="Rozas J."/>
            <person name="Rubenfield M.J."/>
            <person name="Ruiz A."/>
            <person name="Russo S."/>
            <person name="Salzberg S.L."/>
            <person name="Sanchez-Gracia A."/>
            <person name="Saranga D.J."/>
            <person name="Sato H."/>
            <person name="Schaeffer S.W."/>
            <person name="Schatz M.C."/>
            <person name="Schlenke T."/>
            <person name="Schwartz R."/>
            <person name="Segarra C."/>
            <person name="Singh R.S."/>
            <person name="Sirot L."/>
            <person name="Sirota M."/>
            <person name="Sisneros N.B."/>
            <person name="Smith C.D."/>
            <person name="Smith T.F."/>
            <person name="Spieth J."/>
            <person name="Stage D.E."/>
            <person name="Stark A."/>
            <person name="Stephan W."/>
            <person name="Strausberg R.L."/>
            <person name="Strempel S."/>
            <person name="Sturgill D."/>
            <person name="Sutton G."/>
            <person name="Sutton G.G."/>
            <person name="Tao W."/>
            <person name="Teichmann S."/>
            <person name="Tobari Y.N."/>
            <person name="Tomimura Y."/>
            <person name="Tsolas J.M."/>
            <person name="Valente V.L."/>
            <person name="Venter E."/>
            <person name="Venter J.C."/>
            <person name="Vicario S."/>
            <person name="Vieira F.G."/>
            <person name="Vilella A.J."/>
            <person name="Villasante A."/>
            <person name="Walenz B."/>
            <person name="Wang J."/>
            <person name="Wasserman M."/>
            <person name="Watts T."/>
            <person name="Wilson D."/>
            <person name="Wilson R.K."/>
            <person name="Wing R.A."/>
            <person name="Wolfner M.F."/>
            <person name="Wong A."/>
            <person name="Wong G.K."/>
            <person name="Wu C.I."/>
            <person name="Wu G."/>
            <person name="Yamamoto D."/>
            <person name="Yang H.P."/>
            <person name="Yang S.P."/>
            <person name="Yorke J.A."/>
            <person name="Yoshida K."/>
            <person name="Zdobnov E."/>
            <person name="Zhang P."/>
            <person name="Zhang Y."/>
            <person name="Zimin A.V."/>
            <person name="Baldwin J."/>
            <person name="Abdouelleil A."/>
            <person name="Abdulkadir J."/>
            <person name="Abebe A."/>
            <person name="Abera B."/>
            <person name="Abreu J."/>
            <person name="Acer S.C."/>
            <person name="Aftuck L."/>
            <person name="Alexander A."/>
            <person name="An P."/>
            <person name="Anderson E."/>
            <person name="Anderson S."/>
            <person name="Arachi H."/>
            <person name="Azer M."/>
            <person name="Bachantsang P."/>
            <person name="Barry A."/>
            <person name="Bayul T."/>
            <person name="Berlin A."/>
            <person name="Bessette D."/>
            <person name="Bloom T."/>
            <person name="Blye J."/>
            <person name="Boguslavskiy L."/>
            <person name="Bonnet C."/>
            <person name="Boukhgalter B."/>
            <person name="Bourzgui I."/>
            <person name="Brown A."/>
            <person name="Cahill P."/>
            <person name="Channer S."/>
            <person name="Cheshatsang Y."/>
            <person name="Chuda L."/>
            <person name="Citroen M."/>
            <person name="Collymore A."/>
            <person name="Cooke P."/>
            <person name="Costello M."/>
            <person name="D'Aco K."/>
            <person name="Daza R."/>
            <person name="De Haan G."/>
            <person name="DeGray S."/>
            <person name="DeMaso C."/>
            <person name="Dhargay N."/>
            <person name="Dooley K."/>
            <person name="Dooley E."/>
            <person name="Doricent M."/>
            <person name="Dorje P."/>
            <person name="Dorjee K."/>
            <person name="Dupes A."/>
            <person name="Elong R."/>
            <person name="Falk J."/>
            <person name="Farina A."/>
            <person name="Faro S."/>
            <person name="Ferguson D."/>
            <person name="Fisher S."/>
            <person name="Foley C.D."/>
            <person name="Franke A."/>
            <person name="Friedrich D."/>
            <person name="Gadbois L."/>
            <person name="Gearin G."/>
            <person name="Gearin C.R."/>
            <person name="Giannoukos G."/>
            <person name="Goode T."/>
            <person name="Graham J."/>
            <person name="Grandbois E."/>
            <person name="Grewal S."/>
            <person name="Gyaltsen K."/>
            <person name="Hafez N."/>
            <person name="Hagos B."/>
            <person name="Hall J."/>
            <person name="Henson C."/>
            <person name="Hollinger A."/>
            <person name="Honan T."/>
            <person name="Huard M.D."/>
            <person name="Hughes L."/>
            <person name="Hurhula B."/>
            <person name="Husby M.E."/>
            <person name="Kamat A."/>
            <person name="Kanga B."/>
            <person name="Kashin S."/>
            <person name="Khazanovich D."/>
            <person name="Kisner P."/>
            <person name="Lance K."/>
            <person name="Lara M."/>
            <person name="Lee W."/>
            <person name="Lennon N."/>
            <person name="Letendre F."/>
            <person name="LeVine R."/>
            <person name="Lipovsky A."/>
            <person name="Liu X."/>
            <person name="Liu J."/>
            <person name="Liu S."/>
            <person name="Lokyitsang T."/>
            <person name="Lokyitsang Y."/>
            <person name="Lubonja R."/>
            <person name="Lui A."/>
            <person name="MacDonald P."/>
            <person name="Magnisalis V."/>
            <person name="Maru K."/>
            <person name="Matthews C."/>
            <person name="McCusker W."/>
            <person name="McDonough S."/>
            <person name="Mehta T."/>
            <person name="Meldrim J."/>
            <person name="Meneus L."/>
            <person name="Mihai O."/>
            <person name="Mihalev A."/>
            <person name="Mihova T."/>
            <person name="Mittelman R."/>
            <person name="Mlenga V."/>
            <person name="Montmayeur A."/>
            <person name="Mulrain L."/>
            <person name="Navidi A."/>
            <person name="Naylor J."/>
            <person name="Negash T."/>
            <person name="Nguyen T."/>
            <person name="Nguyen N."/>
            <person name="Nicol R."/>
            <person name="Norbu C."/>
            <person name="Norbu N."/>
            <person name="Novod N."/>
            <person name="O'Neill B."/>
            <person name="Osman S."/>
            <person name="Markiewicz E."/>
            <person name="Oyono O.L."/>
            <person name="Patti C."/>
            <person name="Phunkhang P."/>
            <person name="Pierre F."/>
            <person name="Priest M."/>
            <person name="Raghuraman S."/>
            <person name="Rege F."/>
            <person name="Reyes R."/>
            <person name="Rise C."/>
            <person name="Rogov P."/>
            <person name="Ross K."/>
            <person name="Ryan E."/>
            <person name="Settipalli S."/>
            <person name="Shea T."/>
            <person name="Sherpa N."/>
            <person name="Shi L."/>
            <person name="Shih D."/>
            <person name="Sparrow T."/>
            <person name="Spaulding J."/>
            <person name="Stalker J."/>
            <person name="Stange-Thomann N."/>
            <person name="Stavropoulos S."/>
            <person name="Stone C."/>
            <person name="Strader C."/>
            <person name="Tesfaye S."/>
            <person name="Thomson T."/>
            <person name="Thoulutsang Y."/>
            <person name="Thoulutsang D."/>
            <person name="Topham K."/>
            <person name="Topping I."/>
            <person name="Tsamla T."/>
            <person name="Vassiliev H."/>
            <person name="Vo A."/>
            <person name="Wangchuk T."/>
            <person name="Wangdi T."/>
            <person name="Weiand M."/>
            <person name="Wilkinson J."/>
            <person name="Wilson A."/>
            <person name="Yadav S."/>
            <person name="Young G."/>
            <person name="Yu Q."/>
            <person name="Zembek L."/>
            <person name="Zhong D."/>
            <person name="Zimmer A."/>
            <person name="Zwirko Z."/>
            <person name="Jaffe D.B."/>
            <person name="Alvarez P."/>
            <person name="Brockman W."/>
            <person name="Butler J."/>
            <person name="Chin C."/>
            <person name="Gnerre S."/>
            <person name="Grabherr M."/>
            <person name="Kleber M."/>
            <person name="Mauceli E."/>
            <person name="MacCallum I."/>
        </authorList>
    </citation>
    <scope>NUCLEOTIDE SEQUENCE [LARGE SCALE GENOMIC DNA]</scope>
    <source>
        <strain evidence="12">Tucson 14030-0811.24</strain>
    </source>
</reference>